<evidence type="ECO:0000256" key="1">
    <source>
        <dbReference type="SAM" id="Phobius"/>
    </source>
</evidence>
<sequence>MRAMTQRSIGEKLQDTVFLLKNTYSLLGQNPALLKPLIRIILVSLILTTLFWGSVLCLFLGTKTMGVGFAGLLIALILYCWSFFYFTELKLRLSWLACTTACGTKPAFGQSQRMVESVGGKIRLLAFLDMFFKYLGSLRNSEEQGMWGAIKTFLINLLIEGAVEIWDLVNHYLIPAIAVDRLTLKAAVVQIKDLRNHVPSVLMGVFGIDFVGDVIIWIVGPLYVILIAIAAGLIYLLHPTNVQVIAPIIIFVVYIGAISHQILDAVVEATKIIYFTLFYTVLRHPEQMDAGMKQKTNSFLKFNDAVNYS</sequence>
<evidence type="ECO:0000313" key="3">
    <source>
        <dbReference type="EMBL" id="PZO39415.1"/>
    </source>
</evidence>
<feature type="transmembrane region" description="Helical" evidence="1">
    <location>
        <begin position="244"/>
        <end position="263"/>
    </location>
</feature>
<keyword evidence="1" id="KW-0472">Membrane</keyword>
<accession>A0A2W4XXG0</accession>
<keyword evidence="1" id="KW-1133">Transmembrane helix</keyword>
<feature type="transmembrane region" description="Helical" evidence="1">
    <location>
        <begin position="37"/>
        <end position="61"/>
    </location>
</feature>
<proteinExistence type="predicted"/>
<gene>
    <name evidence="2" type="ORF">DCF19_14115</name>
    <name evidence="3" type="ORF">DCF19_14235</name>
</gene>
<dbReference type="EMBL" id="QBML01000018">
    <property type="protein sequence ID" value="PZO39395.1"/>
    <property type="molecule type" value="Genomic_DNA"/>
</dbReference>
<dbReference type="Proteomes" id="UP000249467">
    <property type="component" value="Unassembled WGS sequence"/>
</dbReference>
<dbReference type="EMBL" id="QBML01000018">
    <property type="protein sequence ID" value="PZO39415.1"/>
    <property type="molecule type" value="Genomic_DNA"/>
</dbReference>
<name>A0A2W4XXG0_9CYAN</name>
<feature type="transmembrane region" description="Helical" evidence="1">
    <location>
        <begin position="214"/>
        <end position="238"/>
    </location>
</feature>
<reference evidence="2 4" key="2">
    <citation type="submission" date="2018-06" db="EMBL/GenBank/DDBJ databases">
        <title>Metagenomic assembly of (sub)arctic Cyanobacteria and their associated microbiome from non-axenic cultures.</title>
        <authorList>
            <person name="Baurain D."/>
        </authorList>
    </citation>
    <scope>NUCLEOTIDE SEQUENCE [LARGE SCALE GENOMIC DNA]</scope>
    <source>
        <strain evidence="2">ULC066bin1</strain>
    </source>
</reference>
<comment type="caution">
    <text evidence="2">The sequence shown here is derived from an EMBL/GenBank/DDBJ whole genome shotgun (WGS) entry which is preliminary data.</text>
</comment>
<reference evidence="2 4" key="1">
    <citation type="submission" date="2018-04" db="EMBL/GenBank/DDBJ databases">
        <authorList>
            <person name="Go L.Y."/>
            <person name="Mitchell J.A."/>
        </authorList>
    </citation>
    <scope>NUCLEOTIDE SEQUENCE [LARGE SCALE GENOMIC DNA]</scope>
    <source>
        <strain evidence="2">ULC066bin1</strain>
    </source>
</reference>
<protein>
    <submittedName>
        <fullName evidence="2">Uncharacterized protein</fullName>
    </submittedName>
</protein>
<organism evidence="2 4">
    <name type="scientific">Pseudanabaena frigida</name>
    <dbReference type="NCBI Taxonomy" id="945775"/>
    <lineage>
        <taxon>Bacteria</taxon>
        <taxon>Bacillati</taxon>
        <taxon>Cyanobacteriota</taxon>
        <taxon>Cyanophyceae</taxon>
        <taxon>Pseudanabaenales</taxon>
        <taxon>Pseudanabaenaceae</taxon>
        <taxon>Pseudanabaena</taxon>
    </lineage>
</organism>
<evidence type="ECO:0000313" key="2">
    <source>
        <dbReference type="EMBL" id="PZO39395.1"/>
    </source>
</evidence>
<feature type="transmembrane region" description="Helical" evidence="1">
    <location>
        <begin position="67"/>
        <end position="86"/>
    </location>
</feature>
<evidence type="ECO:0000313" key="4">
    <source>
        <dbReference type="Proteomes" id="UP000249467"/>
    </source>
</evidence>
<dbReference type="AlphaFoldDB" id="A0A2W4XXG0"/>
<keyword evidence="1" id="KW-0812">Transmembrane</keyword>